<dbReference type="EMBL" id="BMYK01000027">
    <property type="protein sequence ID" value="GHC98785.1"/>
    <property type="molecule type" value="Genomic_DNA"/>
</dbReference>
<dbReference type="RefSeq" id="WP_189690057.1">
    <property type="nucleotide sequence ID" value="NZ_BMYK01000027.1"/>
</dbReference>
<proteinExistence type="predicted"/>
<sequence>MFGLTPLGLLHTAISLVALWAGYQSLLQRGAIDPRQRLGQVYLWSTVLTCLTGFGIFQRGGFNEAHMLGVLTLLVLGLALLPLRMRWWPYAQTALWTLTLFFHMVPGLTETFTRVPRGAPLFTGPDDPQLQATVGVVFCAFAVVMLLQMLHRRRRARSRGPAGTRTAL</sequence>
<accession>A0ABQ3GAP8</accession>
<keyword evidence="1" id="KW-0812">Transmembrane</keyword>
<name>A0ABQ3GAP8_9BURK</name>
<gene>
    <name evidence="2" type="ORF">GCM10007320_54810</name>
</gene>
<keyword evidence="1" id="KW-1133">Transmembrane helix</keyword>
<feature type="transmembrane region" description="Helical" evidence="1">
    <location>
        <begin position="90"/>
        <end position="109"/>
    </location>
</feature>
<reference evidence="3" key="1">
    <citation type="journal article" date="2019" name="Int. J. Syst. Evol. Microbiol.">
        <title>The Global Catalogue of Microorganisms (GCM) 10K type strain sequencing project: providing services to taxonomists for standard genome sequencing and annotation.</title>
        <authorList>
            <consortium name="The Broad Institute Genomics Platform"/>
            <consortium name="The Broad Institute Genome Sequencing Center for Infectious Disease"/>
            <person name="Wu L."/>
            <person name="Ma J."/>
        </authorList>
    </citation>
    <scope>NUCLEOTIDE SEQUENCE [LARGE SCALE GENOMIC DNA]</scope>
    <source>
        <strain evidence="3">KCTC 23314</strain>
    </source>
</reference>
<feature type="transmembrane region" description="Helical" evidence="1">
    <location>
        <begin position="129"/>
        <end position="150"/>
    </location>
</feature>
<protein>
    <submittedName>
        <fullName evidence="2">Uncharacterized protein</fullName>
    </submittedName>
</protein>
<keyword evidence="1" id="KW-0472">Membrane</keyword>
<organism evidence="2 3">
    <name type="scientific">Pseudorhodoferax aquiterrae</name>
    <dbReference type="NCBI Taxonomy" id="747304"/>
    <lineage>
        <taxon>Bacteria</taxon>
        <taxon>Pseudomonadati</taxon>
        <taxon>Pseudomonadota</taxon>
        <taxon>Betaproteobacteria</taxon>
        <taxon>Burkholderiales</taxon>
        <taxon>Comamonadaceae</taxon>
    </lineage>
</organism>
<feature type="transmembrane region" description="Helical" evidence="1">
    <location>
        <begin position="38"/>
        <end position="59"/>
    </location>
</feature>
<keyword evidence="3" id="KW-1185">Reference proteome</keyword>
<evidence type="ECO:0000313" key="2">
    <source>
        <dbReference type="EMBL" id="GHC98785.1"/>
    </source>
</evidence>
<evidence type="ECO:0000256" key="1">
    <source>
        <dbReference type="SAM" id="Phobius"/>
    </source>
</evidence>
<dbReference type="Proteomes" id="UP000626210">
    <property type="component" value="Unassembled WGS sequence"/>
</dbReference>
<feature type="transmembrane region" description="Helical" evidence="1">
    <location>
        <begin position="6"/>
        <end position="26"/>
    </location>
</feature>
<feature type="transmembrane region" description="Helical" evidence="1">
    <location>
        <begin position="65"/>
        <end position="83"/>
    </location>
</feature>
<comment type="caution">
    <text evidence="2">The sequence shown here is derived from an EMBL/GenBank/DDBJ whole genome shotgun (WGS) entry which is preliminary data.</text>
</comment>
<evidence type="ECO:0000313" key="3">
    <source>
        <dbReference type="Proteomes" id="UP000626210"/>
    </source>
</evidence>